<proteinExistence type="predicted"/>
<accession>A0A0R1ZVP8</accession>
<protein>
    <submittedName>
        <fullName evidence="1">Uncharacterized protein</fullName>
    </submittedName>
</protein>
<dbReference type="PATRIC" id="fig|1291052.5.peg.931"/>
<name>A0A0R1ZVP8_9LACO</name>
<dbReference type="RefSeq" id="WP_054677803.1">
    <property type="nucleotide sequence ID" value="NZ_AYYO01000011.1"/>
</dbReference>
<dbReference type="AlphaFoldDB" id="A0A0R1ZVP8"/>
<gene>
    <name evidence="1" type="ORF">FC18_GL000915</name>
</gene>
<sequence length="59" mass="7258">MFNKHRKHRVIEMEPKDYDEFVDRINGKLTPERKRELEAKGKAMFIKVRKLQEERTNDQ</sequence>
<keyword evidence="2" id="KW-1185">Reference proteome</keyword>
<evidence type="ECO:0000313" key="2">
    <source>
        <dbReference type="Proteomes" id="UP000051679"/>
    </source>
</evidence>
<organism evidence="1 2">
    <name type="scientific">Lacticaseibacillus sharpeae JCM 1186 = DSM 20505</name>
    <dbReference type="NCBI Taxonomy" id="1291052"/>
    <lineage>
        <taxon>Bacteria</taxon>
        <taxon>Bacillati</taxon>
        <taxon>Bacillota</taxon>
        <taxon>Bacilli</taxon>
        <taxon>Lactobacillales</taxon>
        <taxon>Lactobacillaceae</taxon>
        <taxon>Lacticaseibacillus</taxon>
    </lineage>
</organism>
<dbReference type="Proteomes" id="UP000051679">
    <property type="component" value="Unassembled WGS sequence"/>
</dbReference>
<dbReference type="EMBL" id="AYYO01000011">
    <property type="protein sequence ID" value="KRM55865.1"/>
    <property type="molecule type" value="Genomic_DNA"/>
</dbReference>
<reference evidence="1 2" key="1">
    <citation type="journal article" date="2015" name="Genome Announc.">
        <title>Expanding the biotechnology potential of lactobacilli through comparative genomics of 213 strains and associated genera.</title>
        <authorList>
            <person name="Sun Z."/>
            <person name="Harris H.M."/>
            <person name="McCann A."/>
            <person name="Guo C."/>
            <person name="Argimon S."/>
            <person name="Zhang W."/>
            <person name="Yang X."/>
            <person name="Jeffery I.B."/>
            <person name="Cooney J.C."/>
            <person name="Kagawa T.F."/>
            <person name="Liu W."/>
            <person name="Song Y."/>
            <person name="Salvetti E."/>
            <person name="Wrobel A."/>
            <person name="Rasinkangas P."/>
            <person name="Parkhill J."/>
            <person name="Rea M.C."/>
            <person name="O'Sullivan O."/>
            <person name="Ritari J."/>
            <person name="Douillard F.P."/>
            <person name="Paul Ross R."/>
            <person name="Yang R."/>
            <person name="Briner A.E."/>
            <person name="Felis G.E."/>
            <person name="de Vos W.M."/>
            <person name="Barrangou R."/>
            <person name="Klaenhammer T.R."/>
            <person name="Caufield P.W."/>
            <person name="Cui Y."/>
            <person name="Zhang H."/>
            <person name="O'Toole P.W."/>
        </authorList>
    </citation>
    <scope>NUCLEOTIDE SEQUENCE [LARGE SCALE GENOMIC DNA]</scope>
    <source>
        <strain evidence="1 2">DSM 20505</strain>
    </source>
</reference>
<comment type="caution">
    <text evidence="1">The sequence shown here is derived from an EMBL/GenBank/DDBJ whole genome shotgun (WGS) entry which is preliminary data.</text>
</comment>
<evidence type="ECO:0000313" key="1">
    <source>
        <dbReference type="EMBL" id="KRM55865.1"/>
    </source>
</evidence>